<dbReference type="PANTHER" id="PTHR23160">
    <property type="entry name" value="SYNAPTONEMAL COMPLEX PROTEIN-RELATED"/>
    <property type="match status" value="1"/>
</dbReference>
<feature type="coiled-coil region" evidence="3">
    <location>
        <begin position="687"/>
        <end position="896"/>
    </location>
</feature>
<dbReference type="GO" id="GO:0007131">
    <property type="term" value="P:reciprocal meiotic recombination"/>
    <property type="evidence" value="ECO:0007669"/>
    <property type="project" value="TreeGrafter"/>
</dbReference>
<feature type="region of interest" description="Disordered" evidence="4">
    <location>
        <begin position="997"/>
        <end position="1049"/>
    </location>
</feature>
<evidence type="ECO:0008006" key="7">
    <source>
        <dbReference type="Google" id="ProtNLM"/>
    </source>
</evidence>
<feature type="compositionally biased region" description="Low complexity" evidence="4">
    <location>
        <begin position="10"/>
        <end position="23"/>
    </location>
</feature>
<keyword evidence="2 3" id="KW-0175">Coiled coil</keyword>
<accession>A0AAV5EA22</accession>
<dbReference type="EMBL" id="BQKI01000074">
    <property type="protein sequence ID" value="GJN20218.1"/>
    <property type="molecule type" value="Genomic_DNA"/>
</dbReference>
<comment type="similarity">
    <text evidence="1">Belongs to the WEB family.</text>
</comment>
<dbReference type="Pfam" id="PF05701">
    <property type="entry name" value="WEMBL"/>
    <property type="match status" value="1"/>
</dbReference>
<feature type="region of interest" description="Disordered" evidence="4">
    <location>
        <begin position="1"/>
        <end position="107"/>
    </location>
</feature>
<proteinExistence type="inferred from homology"/>
<evidence type="ECO:0000313" key="5">
    <source>
        <dbReference type="EMBL" id="GJN20218.1"/>
    </source>
</evidence>
<reference evidence="5" key="2">
    <citation type="submission" date="2021-12" db="EMBL/GenBank/DDBJ databases">
        <title>Resequencing data analysis of finger millet.</title>
        <authorList>
            <person name="Hatakeyama M."/>
            <person name="Aluri S."/>
            <person name="Balachadran M.T."/>
            <person name="Sivarajan S.R."/>
            <person name="Poveda L."/>
            <person name="Shimizu-Inatsugi R."/>
            <person name="Schlapbach R."/>
            <person name="Sreeman S.M."/>
            <person name="Shimizu K.K."/>
        </authorList>
    </citation>
    <scope>NUCLEOTIDE SEQUENCE</scope>
</reference>
<evidence type="ECO:0000256" key="3">
    <source>
        <dbReference type="SAM" id="Coils"/>
    </source>
</evidence>
<gene>
    <name evidence="5" type="primary">gb07568</name>
    <name evidence="5" type="ORF">PR202_gb07568</name>
</gene>
<keyword evidence="6" id="KW-1185">Reference proteome</keyword>
<feature type="coiled-coil region" evidence="3">
    <location>
        <begin position="109"/>
        <end position="136"/>
    </location>
</feature>
<dbReference type="InterPro" id="IPR008545">
    <property type="entry name" value="Web"/>
</dbReference>
<name>A0AAV5EA22_ELECO</name>
<sequence length="1075" mass="119507">MLASKPKAANNNSSLSESSSNQNKEPSTTRRATSAPRVSRLAKPAGHSNKPAERAPSPLHSHAWVPLDRSSASIDLPAKAPERRSFKAAATGRTATNDNQKQARNAKATAELQAQLNLVQEELKSAREHLAAIEQDKAGILEDLALAKRLSDEAHGKLEDAMAARRVAEEALELERFKSTEREQSGIEMAQKKEEEWRRKCESIKKRHAEDVASLIAATREIDGVRDELAATVQARDAALDQADQVQRIANENAKKVEVLMADVARLKSHHDTQLEIKAKEAAVKISKLESEASALRAELQKAKPFEEKLARTEKVVEGLRVDIAYSKRAEADANHSTQEWKKKAEAFEARLEEVSRLNKSNEESLASLKKSFEDCTSMLQDKQSQTLQLKGQLASLGKEASEYKEGFLETNRRLDSAKKEASELQANLDRLRSEHQLLQEAHKQTVTSEKTVSAQVGQLTEDKNKLLKELSDTKEERDKVKKAVEDLAAALREVSSEAREAKERVLAKQSELDNAQLQISELKAAMKSAEDKYQLMLDESKSEAARLRETVEKMGSEAKSSKDEWICKEAGFVDMLKRSDDGISSVQSEMKRLAESLRVAENQVQELKGDKAQLLAKLQEFEHKATNTSSSAEEAKAETSQLRDLLSSKEKEVLALNHEVTNLTHSEQAALEKADELSKFLAEVTAKKVEEAKAELKDLLSCKEKEVLALNHEVTNLRHREQAALEKANELSKLLAEATATKAEEAKAELKDLLSSKEKEVLALNHEVTNLRHSEQAALEKANELSKLLAEATATKAQEEEAAKNTEEEAKTLLTILEMDKVQESLKAAECEAKAAKDDKVHLQNKLRLLESKITEASLTSEEAKLNSLRLKEMLEDKESELASIAQENHDLRAREADAQAKIYELAALLAEATSKKGGESNGVVARSPEKQPSVLRKLMCSPMHNVYDDDEPCESNDRTIQMEEIKHVEVETVKQVKYEKENISTVDANSLENSKIIEDDLSKERDDDSESSDDDIESPDDGLADQMNGLLIQGPTSSFNQQQHMHKKKAALLKKFGSLLKKKAHFTKLSSHP</sequence>
<dbReference type="AlphaFoldDB" id="A0AAV5EA22"/>
<evidence type="ECO:0000313" key="6">
    <source>
        <dbReference type="Proteomes" id="UP001054889"/>
    </source>
</evidence>
<feature type="compositionally biased region" description="Polar residues" evidence="4">
    <location>
        <begin position="1036"/>
        <end position="1045"/>
    </location>
</feature>
<evidence type="ECO:0000256" key="4">
    <source>
        <dbReference type="SAM" id="MobiDB-lite"/>
    </source>
</evidence>
<evidence type="ECO:0000256" key="1">
    <source>
        <dbReference type="ARBA" id="ARBA00005485"/>
    </source>
</evidence>
<feature type="compositionally biased region" description="Polar residues" evidence="4">
    <location>
        <begin position="93"/>
        <end position="103"/>
    </location>
</feature>
<dbReference type="PANTHER" id="PTHR23160:SF9">
    <property type="entry name" value="OS10G0577100 PROTEIN"/>
    <property type="match status" value="1"/>
</dbReference>
<protein>
    <recommendedName>
        <fullName evidence="7">WEB family protein</fullName>
    </recommendedName>
</protein>
<evidence type="ECO:0000256" key="2">
    <source>
        <dbReference type="ARBA" id="ARBA00023054"/>
    </source>
</evidence>
<feature type="coiled-coil region" evidence="3">
    <location>
        <begin position="408"/>
        <end position="653"/>
    </location>
</feature>
<comment type="caution">
    <text evidence="5">The sequence shown here is derived from an EMBL/GenBank/DDBJ whole genome shotgun (WGS) entry which is preliminary data.</text>
</comment>
<organism evidence="5 6">
    <name type="scientific">Eleusine coracana subsp. coracana</name>
    <dbReference type="NCBI Taxonomy" id="191504"/>
    <lineage>
        <taxon>Eukaryota</taxon>
        <taxon>Viridiplantae</taxon>
        <taxon>Streptophyta</taxon>
        <taxon>Embryophyta</taxon>
        <taxon>Tracheophyta</taxon>
        <taxon>Spermatophyta</taxon>
        <taxon>Magnoliopsida</taxon>
        <taxon>Liliopsida</taxon>
        <taxon>Poales</taxon>
        <taxon>Poaceae</taxon>
        <taxon>PACMAD clade</taxon>
        <taxon>Chloridoideae</taxon>
        <taxon>Cynodonteae</taxon>
        <taxon>Eleusininae</taxon>
        <taxon>Eleusine</taxon>
    </lineage>
</organism>
<reference evidence="5" key="1">
    <citation type="journal article" date="2018" name="DNA Res.">
        <title>Multiple hybrid de novo genome assembly of finger millet, an orphan allotetraploid crop.</title>
        <authorList>
            <person name="Hatakeyama M."/>
            <person name="Aluri S."/>
            <person name="Balachadran M.T."/>
            <person name="Sivarajan S.R."/>
            <person name="Patrignani A."/>
            <person name="Gruter S."/>
            <person name="Poveda L."/>
            <person name="Shimizu-Inatsugi R."/>
            <person name="Baeten J."/>
            <person name="Francoijs K.J."/>
            <person name="Nataraja K.N."/>
            <person name="Reddy Y.A.N."/>
            <person name="Phadnis S."/>
            <person name="Ravikumar R.L."/>
            <person name="Schlapbach R."/>
            <person name="Sreeman S.M."/>
            <person name="Shimizu K.K."/>
        </authorList>
    </citation>
    <scope>NUCLEOTIDE SEQUENCE</scope>
</reference>
<feature type="compositionally biased region" description="Acidic residues" evidence="4">
    <location>
        <begin position="1009"/>
        <end position="1025"/>
    </location>
</feature>
<dbReference type="Proteomes" id="UP001054889">
    <property type="component" value="Unassembled WGS sequence"/>
</dbReference>
<feature type="compositionally biased region" description="Basic and acidic residues" evidence="4">
    <location>
        <begin position="997"/>
        <end position="1008"/>
    </location>
</feature>